<sequence>MAGEIEESVRLEFKAGSFLSGSISFGRYESEGLCWERRSSFSHNRYLEEVERCSKPGSVTKKKAILEAHFRKKGLFGLCSPRSRSEAGYQVSDNVASEKRCYDDAHSPKLEEGMDSFVCGSGRGMRDQEGEVSDSSSLDARIEYSCDNARDFDCFSEHEMVEEEHCGNPGSVLSMDSRLGTEVDEALGRDAANSDAADVSNPSLALLSDNHGVEEYGDASLEGQRVSSSEENVPSLAKNVKPTSLRLVSATKTRRYTSDKEVSNCSEKRPNKTAYNARTILEAKKKSPKHEPDSKAKGVDDVRRGDKESRNERTQVTRSSARREVPSRVEPAAGAPQRYVKQDTSWFSFKCNERAQRRKEFDMKIAENIRAREAERRKIQAKVQQKTEAEIKQLRKTLNFKARPLPSFYHGVEREPHRTKTSQQGVARDAKPQTKCLSRSSISERPRAGSKAGTEKGRGGRKTDVDESEASSCHSTVTSDSSPPPPAASS</sequence>
<gene>
    <name evidence="8" type="ORF">AAHA92_32012</name>
</gene>
<comment type="caution">
    <text evidence="8">The sequence shown here is derived from an EMBL/GenBank/DDBJ whole genome shotgun (WGS) entry which is preliminary data.</text>
</comment>
<proteinExistence type="inferred from homology"/>
<dbReference type="PANTHER" id="PTHR47067">
    <property type="entry name" value="TPX2 (TARGETING PROTEIN FOR XKLP2) PROTEIN FAMILY-RELATED"/>
    <property type="match status" value="1"/>
</dbReference>
<evidence type="ECO:0000259" key="7">
    <source>
        <dbReference type="Pfam" id="PF06886"/>
    </source>
</evidence>
<feature type="region of interest" description="Disordered" evidence="6">
    <location>
        <begin position="250"/>
        <end position="335"/>
    </location>
</feature>
<dbReference type="GO" id="GO:0005874">
    <property type="term" value="C:microtubule"/>
    <property type="evidence" value="ECO:0007669"/>
    <property type="project" value="UniProtKB-KW"/>
</dbReference>
<comment type="similarity">
    <text evidence="2">Belongs to the TPX2 family.</text>
</comment>
<evidence type="ECO:0000256" key="2">
    <source>
        <dbReference type="ARBA" id="ARBA00005885"/>
    </source>
</evidence>
<evidence type="ECO:0000256" key="6">
    <source>
        <dbReference type="SAM" id="MobiDB-lite"/>
    </source>
</evidence>
<evidence type="ECO:0000256" key="3">
    <source>
        <dbReference type="ARBA" id="ARBA00022490"/>
    </source>
</evidence>
<dbReference type="Pfam" id="PF06886">
    <property type="entry name" value="TPX2"/>
    <property type="match status" value="1"/>
</dbReference>
<dbReference type="InterPro" id="IPR027329">
    <property type="entry name" value="TPX2_C"/>
</dbReference>
<feature type="domain" description="TPX2 C-terminal" evidence="7">
    <location>
        <begin position="347"/>
        <end position="412"/>
    </location>
</feature>
<feature type="region of interest" description="Disordered" evidence="6">
    <location>
        <begin position="402"/>
        <end position="490"/>
    </location>
</feature>
<comment type="subcellular location">
    <subcellularLocation>
        <location evidence="1">Cytoplasm</location>
        <location evidence="1">Cytoskeleton</location>
    </subcellularLocation>
</comment>
<dbReference type="EMBL" id="JBEAFC010000014">
    <property type="protein sequence ID" value="KAL1531931.1"/>
    <property type="molecule type" value="Genomic_DNA"/>
</dbReference>
<evidence type="ECO:0000256" key="1">
    <source>
        <dbReference type="ARBA" id="ARBA00004245"/>
    </source>
</evidence>
<evidence type="ECO:0000313" key="9">
    <source>
        <dbReference type="Proteomes" id="UP001567538"/>
    </source>
</evidence>
<reference evidence="8 9" key="1">
    <citation type="submission" date="2024-06" db="EMBL/GenBank/DDBJ databases">
        <title>A chromosome level genome sequence of Diviner's sage (Salvia divinorum).</title>
        <authorList>
            <person name="Ford S.A."/>
            <person name="Ro D.-K."/>
            <person name="Ness R.W."/>
            <person name="Phillips M.A."/>
        </authorList>
    </citation>
    <scope>NUCLEOTIDE SEQUENCE [LARGE SCALE GENOMIC DNA]</scope>
    <source>
        <strain evidence="8">SAF-2024a</strain>
        <tissue evidence="8">Leaf</tissue>
    </source>
</reference>
<dbReference type="Proteomes" id="UP001567538">
    <property type="component" value="Unassembled WGS sequence"/>
</dbReference>
<dbReference type="InterPro" id="IPR044216">
    <property type="entry name" value="WDL7"/>
</dbReference>
<accession>A0ABD1FJC2</accession>
<dbReference type="PANTHER" id="PTHR47067:SF6">
    <property type="entry name" value="PROTEIN WVD2-LIKE 7"/>
    <property type="match status" value="1"/>
</dbReference>
<evidence type="ECO:0000256" key="4">
    <source>
        <dbReference type="ARBA" id="ARBA00022701"/>
    </source>
</evidence>
<evidence type="ECO:0000313" key="8">
    <source>
        <dbReference type="EMBL" id="KAL1531931.1"/>
    </source>
</evidence>
<keyword evidence="3" id="KW-0963">Cytoplasm</keyword>
<keyword evidence="9" id="KW-1185">Reference proteome</keyword>
<keyword evidence="4" id="KW-0493">Microtubule</keyword>
<evidence type="ECO:0000256" key="5">
    <source>
        <dbReference type="ARBA" id="ARBA00023212"/>
    </source>
</evidence>
<organism evidence="8 9">
    <name type="scientific">Salvia divinorum</name>
    <name type="common">Maria pastora</name>
    <name type="synonym">Diviner's sage</name>
    <dbReference type="NCBI Taxonomy" id="28513"/>
    <lineage>
        <taxon>Eukaryota</taxon>
        <taxon>Viridiplantae</taxon>
        <taxon>Streptophyta</taxon>
        <taxon>Embryophyta</taxon>
        <taxon>Tracheophyta</taxon>
        <taxon>Spermatophyta</taxon>
        <taxon>Magnoliopsida</taxon>
        <taxon>eudicotyledons</taxon>
        <taxon>Gunneridae</taxon>
        <taxon>Pentapetalae</taxon>
        <taxon>asterids</taxon>
        <taxon>lamiids</taxon>
        <taxon>Lamiales</taxon>
        <taxon>Lamiaceae</taxon>
        <taxon>Nepetoideae</taxon>
        <taxon>Mentheae</taxon>
        <taxon>Salviinae</taxon>
        <taxon>Salvia</taxon>
        <taxon>Salvia subgen. Calosphace</taxon>
    </lineage>
</organism>
<feature type="region of interest" description="Disordered" evidence="6">
    <location>
        <begin position="217"/>
        <end position="237"/>
    </location>
</feature>
<feature type="compositionally biased region" description="Basic and acidic residues" evidence="6">
    <location>
        <begin position="256"/>
        <end position="270"/>
    </location>
</feature>
<name>A0ABD1FJC2_SALDI</name>
<feature type="compositionally biased region" description="Low complexity" evidence="6">
    <location>
        <begin position="471"/>
        <end position="481"/>
    </location>
</feature>
<keyword evidence="5" id="KW-0206">Cytoskeleton</keyword>
<dbReference type="AlphaFoldDB" id="A0ABD1FJC2"/>
<protein>
    <submittedName>
        <fullName evidence="8">Protein WVD2-like 7</fullName>
    </submittedName>
</protein>
<feature type="compositionally biased region" description="Basic and acidic residues" evidence="6">
    <location>
        <begin position="281"/>
        <end position="327"/>
    </location>
</feature>
<feature type="compositionally biased region" description="Basic and acidic residues" evidence="6">
    <location>
        <begin position="442"/>
        <end position="465"/>
    </location>
</feature>